<keyword evidence="1" id="KW-0963">Cytoplasm</keyword>
<dbReference type="InterPro" id="IPR027417">
    <property type="entry name" value="P-loop_NTPase"/>
</dbReference>
<dbReference type="GO" id="GO:0006886">
    <property type="term" value="P:intracellular protein transport"/>
    <property type="evidence" value="ECO:0007669"/>
    <property type="project" value="InterPro"/>
</dbReference>
<dbReference type="PROSITE" id="PS51194">
    <property type="entry name" value="HELICASE_CTER"/>
    <property type="match status" value="1"/>
</dbReference>
<keyword evidence="3" id="KW-0811">Translocation</keyword>
<dbReference type="PANTHER" id="PTHR30612:SF0">
    <property type="entry name" value="CHLOROPLAST PROTEIN-TRANSPORTING ATPASE"/>
    <property type="match status" value="1"/>
</dbReference>
<evidence type="ECO:0000313" key="6">
    <source>
        <dbReference type="EMBL" id="CAE7504671.1"/>
    </source>
</evidence>
<gene>
    <name evidence="6" type="primary">secA</name>
    <name evidence="6" type="ORF">SNEC2469_LOCUS14384</name>
</gene>
<proteinExistence type="predicted"/>
<dbReference type="InterPro" id="IPR000185">
    <property type="entry name" value="SecA"/>
</dbReference>
<dbReference type="PANTHER" id="PTHR30612">
    <property type="entry name" value="SECA INNER MEMBRANE COMPONENT OF SEC PROTEIN SECRETION SYSTEM"/>
    <property type="match status" value="1"/>
</dbReference>
<dbReference type="Gene3D" id="3.40.50.300">
    <property type="entry name" value="P-loop containing nucleotide triphosphate hydrolases"/>
    <property type="match status" value="2"/>
</dbReference>
<protein>
    <submittedName>
        <fullName evidence="6">SecA protein</fullName>
    </submittedName>
</protein>
<dbReference type="Gene3D" id="3.90.1440.10">
    <property type="entry name" value="SecA, preprotein cross-linking domain"/>
    <property type="match status" value="1"/>
</dbReference>
<evidence type="ECO:0000259" key="5">
    <source>
        <dbReference type="PROSITE" id="PS51196"/>
    </source>
</evidence>
<evidence type="ECO:0000259" key="4">
    <source>
        <dbReference type="PROSITE" id="PS51194"/>
    </source>
</evidence>
<keyword evidence="7" id="KW-1185">Reference proteome</keyword>
<dbReference type="InterPro" id="IPR001650">
    <property type="entry name" value="Helicase_C-like"/>
</dbReference>
<dbReference type="InterPro" id="IPR011115">
    <property type="entry name" value="SecA_DEAD"/>
</dbReference>
<name>A0A812SYB2_9DINO</name>
<keyword evidence="2" id="KW-0653">Protein transport</keyword>
<sequence>MGKFERLPQQILNVNIIHVLEQVFRFPAQLYCGGQGGNACCFAHIVHGTSPEQWYAQCQRLEETLKGRLKQRAGENMTPSEVARHLQEGTDGSPQFTQEIAWLRQHLEQACMLAKSSLSSETLQVPDPDMLDVAAVARTYAEVHQGRRHFRPVQLAAILLNVRASAAMSSVLIEMKTGEGKTDMCAAVAAVLAKRAPKHAVHILTSSSDRACDDCKSTKAFLEACTGRPPTLASEGLKWGDEGSGVVYAQVTDIQKMVVDEMRNGKKKELFRWLEDCFLLVDEADHVLIEQSENQLYISSPCRGFQALAPLTFLTMAYMDFDADFSEASVKDPMAIPEKSTALANKLVEELHKFEGKGNSGRWKHMAPVKVDQEAFIASLASGSLGARLKVAGKEFVIENQEQNGITIPQVVIVDMATGTESVGTRWTSEAPAVEALHALPVGGSEPLAFFNSIPTLARKYKWVGGTTGTLGQNHCLEFYAKVYNARTTFRIPRNSPGCIFMLPPVISSTETEWLRNIQESAETYLSNEHGLGVSGPVLVITESILRAEQVVDYLKEAGYPIMTADSSNGEVGWSHQRLNGRVRLRSQAHVFPFYKSHHAVTEKLPDASIVVASNKGGRGLDLKLDGKCPAGCPLAHPQVPVTDGGSVLFVILTEALNERQDVQARGRCGRSGKPGVVQYQLFVEDTMPPKTVGHVVQVQNKKAKDESGHLRSKSLRVADMVKDGRLLEKFVDWKITYQRRLLNDLLPSTGKFKLEGSFLPELELNMSRFLEELLVERWAYWRTMGEPWRKTDDTVYHFRQRRACSKFRA</sequence>
<dbReference type="Pfam" id="PF07517">
    <property type="entry name" value="SecA_DEAD"/>
    <property type="match status" value="1"/>
</dbReference>
<dbReference type="EMBL" id="CAJNJA010023046">
    <property type="protein sequence ID" value="CAE7504671.1"/>
    <property type="molecule type" value="Genomic_DNA"/>
</dbReference>
<dbReference type="GO" id="GO:0017038">
    <property type="term" value="P:protein import"/>
    <property type="evidence" value="ECO:0007669"/>
    <property type="project" value="InterPro"/>
</dbReference>
<evidence type="ECO:0000256" key="1">
    <source>
        <dbReference type="ARBA" id="ARBA00022490"/>
    </source>
</evidence>
<dbReference type="SUPFAM" id="SSF52540">
    <property type="entry name" value="P-loop containing nucleoside triphosphate hydrolases"/>
    <property type="match status" value="1"/>
</dbReference>
<dbReference type="InterPro" id="IPR014018">
    <property type="entry name" value="SecA_motor_DEAD"/>
</dbReference>
<comment type="caution">
    <text evidence="6">The sequence shown here is derived from an EMBL/GenBank/DDBJ whole genome shotgun (WGS) entry which is preliminary data.</text>
</comment>
<evidence type="ECO:0000256" key="2">
    <source>
        <dbReference type="ARBA" id="ARBA00022927"/>
    </source>
</evidence>
<dbReference type="PROSITE" id="PS51196">
    <property type="entry name" value="SECA_MOTOR_DEAD"/>
    <property type="match status" value="1"/>
</dbReference>
<keyword evidence="2" id="KW-0813">Transport</keyword>
<accession>A0A812SYB2</accession>
<dbReference type="OrthoDB" id="418517at2759"/>
<feature type="domain" description="SecA family profile" evidence="5">
    <location>
        <begin position="67"/>
        <end position="713"/>
    </location>
</feature>
<dbReference type="GO" id="GO:0016020">
    <property type="term" value="C:membrane"/>
    <property type="evidence" value="ECO:0007669"/>
    <property type="project" value="InterPro"/>
</dbReference>
<dbReference type="GO" id="GO:0005524">
    <property type="term" value="F:ATP binding"/>
    <property type="evidence" value="ECO:0007669"/>
    <property type="project" value="InterPro"/>
</dbReference>
<feature type="domain" description="Helicase C-terminal" evidence="4">
    <location>
        <begin position="510"/>
        <end position="717"/>
    </location>
</feature>
<dbReference type="Proteomes" id="UP000601435">
    <property type="component" value="Unassembled WGS sequence"/>
</dbReference>
<evidence type="ECO:0000256" key="3">
    <source>
        <dbReference type="ARBA" id="ARBA00023010"/>
    </source>
</evidence>
<evidence type="ECO:0000313" key="7">
    <source>
        <dbReference type="Proteomes" id="UP000601435"/>
    </source>
</evidence>
<organism evidence="6 7">
    <name type="scientific">Symbiodinium necroappetens</name>
    <dbReference type="NCBI Taxonomy" id="1628268"/>
    <lineage>
        <taxon>Eukaryota</taxon>
        <taxon>Sar</taxon>
        <taxon>Alveolata</taxon>
        <taxon>Dinophyceae</taxon>
        <taxon>Suessiales</taxon>
        <taxon>Symbiodiniaceae</taxon>
        <taxon>Symbiodinium</taxon>
    </lineage>
</organism>
<dbReference type="GO" id="GO:0006605">
    <property type="term" value="P:protein targeting"/>
    <property type="evidence" value="ECO:0007669"/>
    <property type="project" value="InterPro"/>
</dbReference>
<dbReference type="AlphaFoldDB" id="A0A812SYB2"/>
<reference evidence="6" key="1">
    <citation type="submission" date="2021-02" db="EMBL/GenBank/DDBJ databases">
        <authorList>
            <person name="Dougan E. K."/>
            <person name="Rhodes N."/>
            <person name="Thang M."/>
            <person name="Chan C."/>
        </authorList>
    </citation>
    <scope>NUCLEOTIDE SEQUENCE</scope>
</reference>